<dbReference type="Proteomes" id="UP000245790">
    <property type="component" value="Unassembled WGS sequence"/>
</dbReference>
<evidence type="ECO:0000313" key="11">
    <source>
        <dbReference type="EMBL" id="PWK53788.1"/>
    </source>
</evidence>
<protein>
    <recommendedName>
        <fullName evidence="3">Type II secretion system protein J</fullName>
    </recommendedName>
</protein>
<feature type="transmembrane region" description="Helical" evidence="10">
    <location>
        <begin position="12"/>
        <end position="33"/>
    </location>
</feature>
<dbReference type="InterPro" id="IPR045584">
    <property type="entry name" value="Pilin-like"/>
</dbReference>
<evidence type="ECO:0000313" key="12">
    <source>
        <dbReference type="Proteomes" id="UP000245790"/>
    </source>
</evidence>
<dbReference type="EMBL" id="QGGU01000002">
    <property type="protein sequence ID" value="PWK53788.1"/>
    <property type="molecule type" value="Genomic_DNA"/>
</dbReference>
<keyword evidence="8 10" id="KW-1133">Transmembrane helix</keyword>
<dbReference type="RefSeq" id="WP_109761849.1">
    <property type="nucleotide sequence ID" value="NZ_QGGU01000002.1"/>
</dbReference>
<evidence type="ECO:0000256" key="5">
    <source>
        <dbReference type="ARBA" id="ARBA00022481"/>
    </source>
</evidence>
<dbReference type="GO" id="GO:0015628">
    <property type="term" value="P:protein secretion by the type II secretion system"/>
    <property type="evidence" value="ECO:0007669"/>
    <property type="project" value="InterPro"/>
</dbReference>
<gene>
    <name evidence="11" type="ORF">C8D97_102177</name>
</gene>
<dbReference type="PANTHER" id="PTHR39583">
    <property type="entry name" value="TYPE II SECRETION SYSTEM PROTEIN J-RELATED"/>
    <property type="match status" value="1"/>
</dbReference>
<keyword evidence="7 10" id="KW-0812">Transmembrane</keyword>
<keyword evidence="5" id="KW-0488">Methylation</keyword>
<sequence>MKHFNRQTAFTLIEVLIAVAITAFIAVSAFAIMNQAIGTQESAENNDARLAELQRAMNRISMDLQQLADRQVRNQYGDLMPMLMGDKSAEDTYLSFTRQGKRNPANLPRTEMERVTYRLEEDQLIREQWVVLDIVSEDQILKRPILEGVLKFEVEFYSEEQWVDSWPQSDIGNLDNNEIRTIKPGAVKITLELDDLGELIQIYPLGIG</sequence>
<name>A0A316FZ23_9GAMM</name>
<dbReference type="Gene3D" id="2.10.70.20">
    <property type="entry name" value="gspk-gspi-gspj complex like domains"/>
    <property type="match status" value="1"/>
</dbReference>
<comment type="subcellular location">
    <subcellularLocation>
        <location evidence="1">Cell inner membrane</location>
        <topology evidence="1">Single-pass membrane protein</topology>
    </subcellularLocation>
</comment>
<dbReference type="NCBIfam" id="TIGR01711">
    <property type="entry name" value="gspJ"/>
    <property type="match status" value="1"/>
</dbReference>
<reference evidence="11 12" key="1">
    <citation type="submission" date="2018-05" db="EMBL/GenBank/DDBJ databases">
        <title>Genomic Encyclopedia of Type Strains, Phase IV (KMG-IV): sequencing the most valuable type-strain genomes for metagenomic binning, comparative biology and taxonomic classification.</title>
        <authorList>
            <person name="Goeker M."/>
        </authorList>
    </citation>
    <scope>NUCLEOTIDE SEQUENCE [LARGE SCALE GENOMIC DNA]</scope>
    <source>
        <strain evidence="11 12">DSM 25350</strain>
    </source>
</reference>
<evidence type="ECO:0000256" key="3">
    <source>
        <dbReference type="ARBA" id="ARBA00021539"/>
    </source>
</evidence>
<evidence type="ECO:0000256" key="4">
    <source>
        <dbReference type="ARBA" id="ARBA00022475"/>
    </source>
</evidence>
<dbReference type="GO" id="GO:0005886">
    <property type="term" value="C:plasma membrane"/>
    <property type="evidence" value="ECO:0007669"/>
    <property type="project" value="UniProtKB-SubCell"/>
</dbReference>
<evidence type="ECO:0000256" key="7">
    <source>
        <dbReference type="ARBA" id="ARBA00022692"/>
    </source>
</evidence>
<dbReference type="Gene3D" id="3.10.610.10">
    <property type="entry name" value="GSPII I/J protein-like"/>
    <property type="match status" value="1"/>
</dbReference>
<evidence type="ECO:0000256" key="1">
    <source>
        <dbReference type="ARBA" id="ARBA00004377"/>
    </source>
</evidence>
<dbReference type="GO" id="GO:0015627">
    <property type="term" value="C:type II protein secretion system complex"/>
    <property type="evidence" value="ECO:0007669"/>
    <property type="project" value="InterPro"/>
</dbReference>
<keyword evidence="9 10" id="KW-0472">Membrane</keyword>
<dbReference type="OrthoDB" id="9794345at2"/>
<dbReference type="Pfam" id="PF07963">
    <property type="entry name" value="N_methyl"/>
    <property type="match status" value="1"/>
</dbReference>
<accession>A0A316FZ23</accession>
<dbReference type="InterPro" id="IPR010055">
    <property type="entry name" value="T2SS_protein-GspJ"/>
</dbReference>
<dbReference type="SUPFAM" id="SSF54523">
    <property type="entry name" value="Pili subunits"/>
    <property type="match status" value="1"/>
</dbReference>
<dbReference type="Pfam" id="PF11612">
    <property type="entry name" value="T2SSJ"/>
    <property type="match status" value="1"/>
</dbReference>
<dbReference type="NCBIfam" id="TIGR02532">
    <property type="entry name" value="IV_pilin_GFxxxE"/>
    <property type="match status" value="1"/>
</dbReference>
<proteinExistence type="inferred from homology"/>
<keyword evidence="12" id="KW-1185">Reference proteome</keyword>
<dbReference type="AlphaFoldDB" id="A0A316FZ23"/>
<comment type="caution">
    <text evidence="11">The sequence shown here is derived from an EMBL/GenBank/DDBJ whole genome shotgun (WGS) entry which is preliminary data.</text>
</comment>
<evidence type="ECO:0000256" key="10">
    <source>
        <dbReference type="SAM" id="Phobius"/>
    </source>
</evidence>
<evidence type="ECO:0000256" key="8">
    <source>
        <dbReference type="ARBA" id="ARBA00022989"/>
    </source>
</evidence>
<organism evidence="11 12">
    <name type="scientific">Pleionea mediterranea</name>
    <dbReference type="NCBI Taxonomy" id="523701"/>
    <lineage>
        <taxon>Bacteria</taxon>
        <taxon>Pseudomonadati</taxon>
        <taxon>Pseudomonadota</taxon>
        <taxon>Gammaproteobacteria</taxon>
        <taxon>Oceanospirillales</taxon>
        <taxon>Pleioneaceae</taxon>
        <taxon>Pleionea</taxon>
    </lineage>
</organism>
<comment type="similarity">
    <text evidence="2">Belongs to the GSP J family.</text>
</comment>
<evidence type="ECO:0000256" key="9">
    <source>
        <dbReference type="ARBA" id="ARBA00023136"/>
    </source>
</evidence>
<evidence type="ECO:0000256" key="6">
    <source>
        <dbReference type="ARBA" id="ARBA00022519"/>
    </source>
</evidence>
<keyword evidence="6" id="KW-0997">Cell inner membrane</keyword>
<dbReference type="PANTHER" id="PTHR39583:SF2">
    <property type="entry name" value="TYPE II SECRETION SYSTEM PROTEIN J"/>
    <property type="match status" value="1"/>
</dbReference>
<evidence type="ECO:0000256" key="2">
    <source>
        <dbReference type="ARBA" id="ARBA00011084"/>
    </source>
</evidence>
<dbReference type="InterPro" id="IPR012902">
    <property type="entry name" value="N_methyl_site"/>
</dbReference>
<keyword evidence="4" id="KW-1003">Cell membrane</keyword>
<dbReference type="InterPro" id="IPR051621">
    <property type="entry name" value="T2SS_protein_J"/>
</dbReference>